<dbReference type="InterPro" id="IPR002937">
    <property type="entry name" value="Amino_oxidase"/>
</dbReference>
<gene>
    <name evidence="2" type="ORF">I8E28_09995</name>
</gene>
<feature type="domain" description="Amine oxidase" evidence="1">
    <location>
        <begin position="108"/>
        <end position="300"/>
    </location>
</feature>
<keyword evidence="3" id="KW-1185">Reference proteome</keyword>
<comment type="caution">
    <text evidence="2">The sequence shown here is derived from an EMBL/GenBank/DDBJ whole genome shotgun (WGS) entry which is preliminary data.</text>
</comment>
<sequence>MPNPSSPQVAVIGAGLAGIACARTLTRAGASVRVFEKALKVGGRMGSRQTPFGSFDHGAQAFTVRDPRFETALRTVPESIARWSTPAVHVVDPLGRITEAADRSEVRWVGTPAMEALPRAWAAPLADAGALVLGTRVQVVERDAVDSSRWQLQTLGDDGSVRVFAGFDAVLFATPASQAADVLERSRLAPTFVERLRGIEVAPCWTLMLAFPQAATALGPAWNAAFSAHHRVAWVARESSKPGRGPVERWTVHASPAWSQEHAGDDPQRVEAKLRKAFAEVTGIRAEPSHTAVKLWRHAKTLTPLGRPHLWDARLGLGACGDWCLGHRAEHAFVSGLELALAALAR</sequence>
<dbReference type="Proteomes" id="UP000617041">
    <property type="component" value="Unassembled WGS sequence"/>
</dbReference>
<dbReference type="Gene3D" id="3.50.50.60">
    <property type="entry name" value="FAD/NAD(P)-binding domain"/>
    <property type="match status" value="1"/>
</dbReference>
<protein>
    <submittedName>
        <fullName evidence="2">FAD-dependent oxidoreductase</fullName>
    </submittedName>
</protein>
<dbReference type="PRINTS" id="PR00419">
    <property type="entry name" value="ADXRDTASE"/>
</dbReference>
<evidence type="ECO:0000313" key="2">
    <source>
        <dbReference type="EMBL" id="MBK0392924.1"/>
    </source>
</evidence>
<dbReference type="GO" id="GO:0016491">
    <property type="term" value="F:oxidoreductase activity"/>
    <property type="evidence" value="ECO:0007669"/>
    <property type="project" value="InterPro"/>
</dbReference>
<organism evidence="2 3">
    <name type="scientific">Ramlibacter algicola</name>
    <dbReference type="NCBI Taxonomy" id="2795217"/>
    <lineage>
        <taxon>Bacteria</taxon>
        <taxon>Pseudomonadati</taxon>
        <taxon>Pseudomonadota</taxon>
        <taxon>Betaproteobacteria</taxon>
        <taxon>Burkholderiales</taxon>
        <taxon>Comamonadaceae</taxon>
        <taxon>Ramlibacter</taxon>
    </lineage>
</organism>
<dbReference type="Pfam" id="PF13450">
    <property type="entry name" value="NAD_binding_8"/>
    <property type="match status" value="1"/>
</dbReference>
<reference evidence="2" key="1">
    <citation type="submission" date="2020-12" db="EMBL/GenBank/DDBJ databases">
        <title>Ramlibacter sp. nov., isolated from a freshwater alga, Cryptomonas.</title>
        <authorList>
            <person name="Kim H.M."/>
            <person name="Jeon C.O."/>
        </authorList>
    </citation>
    <scope>NUCLEOTIDE SEQUENCE</scope>
    <source>
        <strain evidence="2">CrO1</strain>
    </source>
</reference>
<dbReference type="Gene3D" id="3.90.660.10">
    <property type="match status" value="1"/>
</dbReference>
<dbReference type="PANTHER" id="PTHR16128">
    <property type="entry name" value="FAD/NAD(P)-BINDING OXIDOREDUCTASE FAMILY PROTEIN"/>
    <property type="match status" value="1"/>
</dbReference>
<evidence type="ECO:0000259" key="1">
    <source>
        <dbReference type="Pfam" id="PF01593"/>
    </source>
</evidence>
<proteinExistence type="predicted"/>
<dbReference type="SUPFAM" id="SSF51905">
    <property type="entry name" value="FAD/NAD(P)-binding domain"/>
    <property type="match status" value="1"/>
</dbReference>
<dbReference type="EMBL" id="JAEDAO010000001">
    <property type="protein sequence ID" value="MBK0392924.1"/>
    <property type="molecule type" value="Genomic_DNA"/>
</dbReference>
<dbReference type="AlphaFoldDB" id="A0A934Q262"/>
<dbReference type="PANTHER" id="PTHR16128:SF5">
    <property type="entry name" value="FAD_NAD(P)-BINDING OXIDOREDUCTASE FAMILY PROTEIN"/>
    <property type="match status" value="1"/>
</dbReference>
<evidence type="ECO:0000313" key="3">
    <source>
        <dbReference type="Proteomes" id="UP000617041"/>
    </source>
</evidence>
<accession>A0A934Q262</accession>
<name>A0A934Q262_9BURK</name>
<dbReference type="InterPro" id="IPR036188">
    <property type="entry name" value="FAD/NAD-bd_sf"/>
</dbReference>
<dbReference type="Pfam" id="PF01593">
    <property type="entry name" value="Amino_oxidase"/>
    <property type="match status" value="1"/>
</dbReference>